<evidence type="ECO:0000256" key="4">
    <source>
        <dbReference type="ARBA" id="ARBA00022989"/>
    </source>
</evidence>
<evidence type="ECO:0000313" key="10">
    <source>
        <dbReference type="Proteomes" id="UP000225740"/>
    </source>
</evidence>
<evidence type="ECO:0000256" key="1">
    <source>
        <dbReference type="ARBA" id="ARBA00004651"/>
    </source>
</evidence>
<dbReference type="RefSeq" id="WP_099260910.1">
    <property type="nucleotide sequence ID" value="NZ_NIZW01000008.1"/>
</dbReference>
<dbReference type="Proteomes" id="UP000225740">
    <property type="component" value="Unassembled WGS sequence"/>
</dbReference>
<reference evidence="9 10" key="1">
    <citation type="submission" date="2017-06" db="EMBL/GenBank/DDBJ databases">
        <title>Description of Rhodopirellula bahusiensis sp. nov.</title>
        <authorList>
            <person name="Kizina J."/>
            <person name="Harder J."/>
        </authorList>
    </citation>
    <scope>NUCLEOTIDE SEQUENCE [LARGE SCALE GENOMIC DNA]</scope>
    <source>
        <strain evidence="9 10">SWK21</strain>
    </source>
</reference>
<proteinExistence type="predicted"/>
<accession>A0A2G1W931</accession>
<gene>
    <name evidence="9" type="ORF">CEE69_12095</name>
</gene>
<evidence type="ECO:0000313" key="9">
    <source>
        <dbReference type="EMBL" id="PHQ35149.1"/>
    </source>
</evidence>
<evidence type="ECO:0000256" key="7">
    <source>
        <dbReference type="SAM" id="Phobius"/>
    </source>
</evidence>
<evidence type="ECO:0000256" key="5">
    <source>
        <dbReference type="ARBA" id="ARBA00023136"/>
    </source>
</evidence>
<keyword evidence="5 7" id="KW-0472">Membrane</keyword>
<feature type="transmembrane region" description="Helical" evidence="7">
    <location>
        <begin position="460"/>
        <end position="478"/>
    </location>
</feature>
<feature type="transmembrane region" description="Helical" evidence="7">
    <location>
        <begin position="338"/>
        <end position="358"/>
    </location>
</feature>
<dbReference type="InterPro" id="IPR051449">
    <property type="entry name" value="ABC-2_transporter_component"/>
</dbReference>
<feature type="region of interest" description="Disordered" evidence="6">
    <location>
        <begin position="160"/>
        <end position="182"/>
    </location>
</feature>
<dbReference type="OrthoDB" id="3078158at2"/>
<keyword evidence="4 7" id="KW-1133">Transmembrane helix</keyword>
<protein>
    <submittedName>
        <fullName evidence="9">ABC transporter permease</fullName>
    </submittedName>
</protein>
<dbReference type="GeneID" id="90608874"/>
<evidence type="ECO:0000256" key="2">
    <source>
        <dbReference type="ARBA" id="ARBA00022475"/>
    </source>
</evidence>
<dbReference type="GO" id="GO:0005886">
    <property type="term" value="C:plasma membrane"/>
    <property type="evidence" value="ECO:0007669"/>
    <property type="project" value="UniProtKB-SubCell"/>
</dbReference>
<feature type="transmembrane region" description="Helical" evidence="7">
    <location>
        <begin position="370"/>
        <end position="392"/>
    </location>
</feature>
<feature type="transmembrane region" description="Helical" evidence="7">
    <location>
        <begin position="399"/>
        <end position="418"/>
    </location>
</feature>
<dbReference type="Pfam" id="PF12698">
    <property type="entry name" value="ABC2_membrane_3"/>
    <property type="match status" value="1"/>
</dbReference>
<feature type="transmembrane region" description="Helical" evidence="7">
    <location>
        <begin position="20"/>
        <end position="38"/>
    </location>
</feature>
<keyword evidence="2" id="KW-1003">Cell membrane</keyword>
<dbReference type="GO" id="GO:0140359">
    <property type="term" value="F:ABC-type transporter activity"/>
    <property type="evidence" value="ECO:0007669"/>
    <property type="project" value="InterPro"/>
</dbReference>
<comment type="caution">
    <text evidence="9">The sequence shown here is derived from an EMBL/GenBank/DDBJ whole genome shotgun (WGS) entry which is preliminary data.</text>
</comment>
<keyword evidence="3 7" id="KW-0812">Transmembrane</keyword>
<evidence type="ECO:0000259" key="8">
    <source>
        <dbReference type="Pfam" id="PF12698"/>
    </source>
</evidence>
<evidence type="ECO:0000256" key="3">
    <source>
        <dbReference type="ARBA" id="ARBA00022692"/>
    </source>
</evidence>
<organism evidence="9 10">
    <name type="scientific">Rhodopirellula bahusiensis</name>
    <dbReference type="NCBI Taxonomy" id="2014065"/>
    <lineage>
        <taxon>Bacteria</taxon>
        <taxon>Pseudomonadati</taxon>
        <taxon>Planctomycetota</taxon>
        <taxon>Planctomycetia</taxon>
        <taxon>Pirellulales</taxon>
        <taxon>Pirellulaceae</taxon>
        <taxon>Rhodopirellula</taxon>
    </lineage>
</organism>
<comment type="subcellular location">
    <subcellularLocation>
        <location evidence="1">Cell membrane</location>
        <topology evidence="1">Multi-pass membrane protein</topology>
    </subcellularLocation>
</comment>
<dbReference type="InterPro" id="IPR013525">
    <property type="entry name" value="ABC2_TM"/>
</dbReference>
<dbReference type="EMBL" id="NIZW01000008">
    <property type="protein sequence ID" value="PHQ35149.1"/>
    <property type="molecule type" value="Genomic_DNA"/>
</dbReference>
<dbReference type="PANTHER" id="PTHR30294">
    <property type="entry name" value="MEMBRANE COMPONENT OF ABC TRANSPORTER YHHJ-RELATED"/>
    <property type="match status" value="1"/>
</dbReference>
<feature type="transmembrane region" description="Helical" evidence="7">
    <location>
        <begin position="288"/>
        <end position="312"/>
    </location>
</feature>
<name>A0A2G1W931_9BACT</name>
<sequence>MVWKVIEIHLRRLRHNRMEWLLTFVVPIAFFSIFALIFSRGVGGTPRVKVALIRDAGANLDTDSGATSLASIQCDHVIQTLRESEGLRLVQDSGENPALDRAAGEDLVRRGSATIAIVLSEDGEELSAELLNDASDQVASQVVSALVMRAMLMAKSGQGQGNFGPDGLQRTSPATAAGTAADANAAGETVGVKQAGFEQLVQTAASESAGDDSKLGTFPRQPASLAERRKPPGAVIPEGSRTSATEVGTPAKDGATAGPNRLSAKALMAPPVVKVVNVMGENKSNPVISVYAAGIAVMFLLFGATSGGGVLLEERENQTLERLLSTQMTMDHLLLGKWFYLTMLGCVQVTVMFVWAQLVFGLDLLGNLDGFVMMTLVTSAAAASFGLFLATLCKTRGQLNGLSVVAVLTMSALGGSMVPRYVMSEGLREAGLWTFNAWALDGYDKVFWRELPPSALQPQLTVLMATAFGLLVLARLLAIRWETS</sequence>
<feature type="domain" description="ABC-2 type transporter transmembrane" evidence="8">
    <location>
        <begin position="20"/>
        <end position="474"/>
    </location>
</feature>
<dbReference type="PANTHER" id="PTHR30294:SF38">
    <property type="entry name" value="TRANSPORT PERMEASE PROTEIN"/>
    <property type="match status" value="1"/>
</dbReference>
<dbReference type="AlphaFoldDB" id="A0A2G1W931"/>
<keyword evidence="10" id="KW-1185">Reference proteome</keyword>
<evidence type="ECO:0000256" key="6">
    <source>
        <dbReference type="SAM" id="MobiDB-lite"/>
    </source>
</evidence>
<feature type="region of interest" description="Disordered" evidence="6">
    <location>
        <begin position="203"/>
        <end position="256"/>
    </location>
</feature>